<proteinExistence type="predicted"/>
<dbReference type="Proteomes" id="UP001163835">
    <property type="component" value="Unassembled WGS sequence"/>
</dbReference>
<organism evidence="1 2">
    <name type="scientific">Lentinula aff. lateritia</name>
    <dbReference type="NCBI Taxonomy" id="2804960"/>
    <lineage>
        <taxon>Eukaryota</taxon>
        <taxon>Fungi</taxon>
        <taxon>Dikarya</taxon>
        <taxon>Basidiomycota</taxon>
        <taxon>Agaricomycotina</taxon>
        <taxon>Agaricomycetes</taxon>
        <taxon>Agaricomycetidae</taxon>
        <taxon>Agaricales</taxon>
        <taxon>Marasmiineae</taxon>
        <taxon>Omphalotaceae</taxon>
        <taxon>Lentinula</taxon>
    </lineage>
</organism>
<reference evidence="1" key="1">
    <citation type="submission" date="2022-09" db="EMBL/GenBank/DDBJ databases">
        <title>A Global Phylogenomic Analysis of the Shiitake Genus Lentinula.</title>
        <authorList>
            <consortium name="DOE Joint Genome Institute"/>
            <person name="Sierra-Patev S."/>
            <person name="Min B."/>
            <person name="Naranjo-Ortiz M."/>
            <person name="Looney B."/>
            <person name="Konkel Z."/>
            <person name="Slot J.C."/>
            <person name="Sakamoto Y."/>
            <person name="Steenwyk J.L."/>
            <person name="Rokas A."/>
            <person name="Carro J."/>
            <person name="Camarero S."/>
            <person name="Ferreira P."/>
            <person name="Molpeceres G."/>
            <person name="Ruiz-Duenas F.J."/>
            <person name="Serrano A."/>
            <person name="Henrissat B."/>
            <person name="Drula E."/>
            <person name="Hughes K.W."/>
            <person name="Mata J.L."/>
            <person name="Ishikawa N.K."/>
            <person name="Vargas-Isla R."/>
            <person name="Ushijima S."/>
            <person name="Smith C.A."/>
            <person name="Ahrendt S."/>
            <person name="Andreopoulos W."/>
            <person name="He G."/>
            <person name="Labutti K."/>
            <person name="Lipzen A."/>
            <person name="Ng V."/>
            <person name="Riley R."/>
            <person name="Sandor L."/>
            <person name="Barry K."/>
            <person name="Martinez A.T."/>
            <person name="Xiao Y."/>
            <person name="Gibbons J.G."/>
            <person name="Terashima K."/>
            <person name="Grigoriev I.V."/>
            <person name="Hibbett D.S."/>
        </authorList>
    </citation>
    <scope>NUCLEOTIDE SEQUENCE</scope>
    <source>
        <strain evidence="1">TMI1499</strain>
    </source>
</reference>
<evidence type="ECO:0000313" key="1">
    <source>
        <dbReference type="EMBL" id="KAJ3807742.1"/>
    </source>
</evidence>
<accession>A0ACC1TSZ0</accession>
<comment type="caution">
    <text evidence="1">The sequence shown here is derived from an EMBL/GenBank/DDBJ whole genome shotgun (WGS) entry which is preliminary data.</text>
</comment>
<sequence length="661" mass="73804">MAVPIGPTDAGASTSMTGGLSASNPDLPGQGTGVDQNAYDQVLHATDANTRQNPIIEARLWIHHDIFNHAPNYRDAMGYAVEYMMKAIQSTILEDIRKDNPSLTFASPTPVLVYRFSAKNFTNQGDFEISFSGVAGINSTLPENWWFAMPGFNDPSYFGHIDLECLVRTLKGSYTVKKDLVTGKISRRYPEENEEVLVAFKNGKYFFQQNPRFRARAPASEMRLLFPSTKLYFTLWMGALFLVPTMAVPIDPPYNFEPLMSGGLSASHPDPPNHNKAYDQVINFTDVNIGLNPTIEARLWVHPEITDYKLPTRTAVSWAVQDMMEPIRSTILKDIHEDDPSLDFLSSTPVLVYRMSGKLLPLNEVIHFEISFSGVAGYTKRKWLFAMPDSADPSYFGHFDSKCLFLKADKSGLEVKKELITGKISRRYPGKNEEVLVSFENGKPKEMYLMSGGLSPDAPNTPHATNATTNAAVQHVEEDDHGHIHNDPYPVKGTLYVHSSLFEPDELQNVMKNAIQSMLIPIIPDLLAAYERNSPHLKPKEPPTGIPLTRVFALPLPRSLKSSEFPDIYDFRLKFSQNPRTYFGNIYKKCLILEKDNDKGPFEFQPGLLTGKIGEDARLKERLLVSFVDGKTVEVAANTGFLSQFKAKLKLGKSGKGPGSP</sequence>
<name>A0ACC1TSZ0_9AGAR</name>
<protein>
    <submittedName>
        <fullName evidence="1">Uncharacterized protein</fullName>
    </submittedName>
</protein>
<dbReference type="EMBL" id="MU795279">
    <property type="protein sequence ID" value="KAJ3807742.1"/>
    <property type="molecule type" value="Genomic_DNA"/>
</dbReference>
<gene>
    <name evidence="1" type="ORF">F5876DRAFT_79431</name>
</gene>
<keyword evidence="2" id="KW-1185">Reference proteome</keyword>
<evidence type="ECO:0000313" key="2">
    <source>
        <dbReference type="Proteomes" id="UP001163835"/>
    </source>
</evidence>